<accession>A0AAE3DC71</accession>
<evidence type="ECO:0000313" key="2">
    <source>
        <dbReference type="EMBL" id="MCC2126935.1"/>
    </source>
</evidence>
<gene>
    <name evidence="2" type="ORF">LKD36_12230</name>
</gene>
<dbReference type="Pfam" id="PF10662">
    <property type="entry name" value="PduV-EutP"/>
    <property type="match status" value="1"/>
</dbReference>
<organism evidence="2 3">
    <name type="scientific">Hominiventricola filiformis</name>
    <dbReference type="NCBI Taxonomy" id="2885352"/>
    <lineage>
        <taxon>Bacteria</taxon>
        <taxon>Bacillati</taxon>
        <taxon>Bacillota</taxon>
        <taxon>Clostridia</taxon>
        <taxon>Lachnospirales</taxon>
        <taxon>Lachnospiraceae</taxon>
        <taxon>Hominiventricola</taxon>
    </lineage>
</organism>
<comment type="caution">
    <text evidence="2">The sequence shown here is derived from an EMBL/GenBank/DDBJ whole genome shotgun (WGS) entry which is preliminary data.</text>
</comment>
<comment type="similarity">
    <text evidence="1">Belongs to the EutP/PduV family.</text>
</comment>
<keyword evidence="1" id="KW-0547">Nucleotide-binding</keyword>
<dbReference type="SUPFAM" id="SSF52540">
    <property type="entry name" value="P-loop containing nucleoside triphosphate hydrolases"/>
    <property type="match status" value="1"/>
</dbReference>
<dbReference type="AlphaFoldDB" id="A0AAE3DC71"/>
<dbReference type="GO" id="GO:0005524">
    <property type="term" value="F:ATP binding"/>
    <property type="evidence" value="ECO:0007669"/>
    <property type="project" value="UniProtKB-UniRule"/>
</dbReference>
<dbReference type="PANTHER" id="PTHR40453:SF1">
    <property type="entry name" value="PROTEIN YOEF"/>
    <property type="match status" value="1"/>
</dbReference>
<dbReference type="PANTHER" id="PTHR40453">
    <property type="entry name" value="PROTEIN YOEF"/>
    <property type="match status" value="1"/>
</dbReference>
<dbReference type="Proteomes" id="UP001198220">
    <property type="component" value="Unassembled WGS sequence"/>
</dbReference>
<keyword evidence="3" id="KW-1185">Reference proteome</keyword>
<evidence type="ECO:0000256" key="1">
    <source>
        <dbReference type="PIRNR" id="PIRNR036409"/>
    </source>
</evidence>
<name>A0AAE3DC71_9FIRM</name>
<dbReference type="Gene3D" id="3.40.50.300">
    <property type="entry name" value="P-loop containing nucleotide triphosphate hydrolases"/>
    <property type="match status" value="1"/>
</dbReference>
<reference evidence="2 3" key="1">
    <citation type="submission" date="2021-10" db="EMBL/GenBank/DDBJ databases">
        <title>Anaerobic single-cell dispensing facilitates the cultivation of human gut bacteria.</title>
        <authorList>
            <person name="Afrizal A."/>
        </authorList>
    </citation>
    <scope>NUCLEOTIDE SEQUENCE [LARGE SCALE GENOMIC DNA]</scope>
    <source>
        <strain evidence="2 3">CLA-AA-H276</strain>
    </source>
</reference>
<dbReference type="NCBIfam" id="TIGR02528">
    <property type="entry name" value="EutP"/>
    <property type="match status" value="1"/>
</dbReference>
<evidence type="ECO:0000313" key="3">
    <source>
        <dbReference type="Proteomes" id="UP001198220"/>
    </source>
</evidence>
<dbReference type="GO" id="GO:0006576">
    <property type="term" value="P:biogenic amine metabolic process"/>
    <property type="evidence" value="ECO:0007669"/>
    <property type="project" value="InterPro"/>
</dbReference>
<dbReference type="InterPro" id="IPR012381">
    <property type="entry name" value="EutP_PduV"/>
</dbReference>
<sequence>MTQQKRMILIGKTAAGKTTLCQYLTHQDLVYHKTQTIAVMGGQFIDTPGEYLERVRMRGALSVTAADADIILFVQDPTAKEKMFPPAYAGSFAKPVVGIVTKSDIATEEQLKDATEHLKAAGANHIFVTSSVAGTGFKELFDYLDTL</sequence>
<protein>
    <submittedName>
        <fullName evidence="2">EutP/PduV family microcompartment system protein</fullName>
    </submittedName>
</protein>
<dbReference type="CDD" id="cd00882">
    <property type="entry name" value="Ras_like_GTPase"/>
    <property type="match status" value="1"/>
</dbReference>
<dbReference type="EMBL" id="JAJEPS010000012">
    <property type="protein sequence ID" value="MCC2126935.1"/>
    <property type="molecule type" value="Genomic_DNA"/>
</dbReference>
<dbReference type="InterPro" id="IPR027417">
    <property type="entry name" value="P-loop_NTPase"/>
</dbReference>
<proteinExistence type="inferred from homology"/>
<dbReference type="PIRSF" id="PIRSF036409">
    <property type="entry name" value="EutP_PduV"/>
    <property type="match status" value="1"/>
</dbReference>
<dbReference type="RefSeq" id="WP_118771596.1">
    <property type="nucleotide sequence ID" value="NZ_JAJEPS010000012.1"/>
</dbReference>